<dbReference type="InterPro" id="IPR006638">
    <property type="entry name" value="Elp3/MiaA/NifB-like_rSAM"/>
</dbReference>
<proteinExistence type="predicted"/>
<keyword evidence="2" id="KW-0949">S-adenosyl-L-methionine</keyword>
<dbReference type="PANTHER" id="PTHR21180">
    <property type="entry name" value="ENDONUCLEASE/EXONUCLEASE/PHOSPHATASE FAMILY DOMAIN-CONTAINING PROTEIN 1"/>
    <property type="match status" value="1"/>
</dbReference>
<dbReference type="InterPro" id="IPR023874">
    <property type="entry name" value="DNA_rSAM_put"/>
</dbReference>
<keyword evidence="8" id="KW-1185">Reference proteome</keyword>
<evidence type="ECO:0000256" key="4">
    <source>
        <dbReference type="ARBA" id="ARBA00023004"/>
    </source>
</evidence>
<organism evidence="7 8">
    <name type="scientific">Sphingomonas hankyongi</name>
    <dbReference type="NCBI Taxonomy" id="2908209"/>
    <lineage>
        <taxon>Bacteria</taxon>
        <taxon>Pseudomonadati</taxon>
        <taxon>Pseudomonadota</taxon>
        <taxon>Alphaproteobacteria</taxon>
        <taxon>Sphingomonadales</taxon>
        <taxon>Sphingomonadaceae</taxon>
        <taxon>Sphingomonas</taxon>
    </lineage>
</organism>
<dbReference type="SFLD" id="SFLDG01102">
    <property type="entry name" value="Uncharacterised_Radical_SAM_Su"/>
    <property type="match status" value="1"/>
</dbReference>
<dbReference type="Gene3D" id="3.20.20.70">
    <property type="entry name" value="Aldolase class I"/>
    <property type="match status" value="1"/>
</dbReference>
<dbReference type="Proteomes" id="UP001165342">
    <property type="component" value="Unassembled WGS sequence"/>
</dbReference>
<dbReference type="InterPro" id="IPR007197">
    <property type="entry name" value="rSAM"/>
</dbReference>
<dbReference type="SUPFAM" id="SSF47781">
    <property type="entry name" value="RuvA domain 2-like"/>
    <property type="match status" value="1"/>
</dbReference>
<keyword evidence="5" id="KW-0411">Iron-sulfur</keyword>
<keyword evidence="4" id="KW-0408">Iron</keyword>
<dbReference type="RefSeq" id="WP_249831368.1">
    <property type="nucleotide sequence ID" value="NZ_JAMGBE010000002.1"/>
</dbReference>
<sequence length="414" mass="46344">MAQLDVQAKLAILADAAKYDASCASSGTAKRNSRGGKGVGSSEGMGICHAYAPDGRCISLLKILLTNSCIFDCAYCINRKSSNVRRARFTAQEVVRLTLEFYKRNYIEGLFLSSGIIRSSNYTMEQIVEVARSLREDHDFRGYIHLKTIPDADPELVRQAGLHANRVSINVELPTTSGLTRLAPEKDVRQIEGAMREMKASIADADDAAKRFKSAPKFAPAGQSTQMIVGADAASDADIVRRSSSLYDRFGLRRVYYSAFSPIPDASAVLPLKRPPLMREHRLYQSDWLMRFYGFTSAEVRSATDAQGMLPLDIDPKLAWALKFRDGFPVDVNRAPKEMLLRIPGLGTKAVDRIMSSRRWRKLRLDDVARLTLSIAKVRPFITTLDWRPTFLTDRTDLRMLVAPRQQQLELFTA</sequence>
<feature type="domain" description="Elp3/MiaA/NifB-like radical SAM core" evidence="6">
    <location>
        <begin position="59"/>
        <end position="286"/>
    </location>
</feature>
<dbReference type="InterPro" id="IPR051675">
    <property type="entry name" value="Endo/Exo/Phosphatase_dom_1"/>
</dbReference>
<dbReference type="EMBL" id="JAMGBE010000002">
    <property type="protein sequence ID" value="MCL6729902.1"/>
    <property type="molecule type" value="Genomic_DNA"/>
</dbReference>
<reference evidence="7" key="1">
    <citation type="submission" date="2022-05" db="EMBL/GenBank/DDBJ databases">
        <authorList>
            <person name="Jo J.-H."/>
            <person name="Im W.-T."/>
        </authorList>
    </citation>
    <scope>NUCLEOTIDE SEQUENCE</scope>
    <source>
        <strain evidence="7">SE220</strain>
    </source>
</reference>
<evidence type="ECO:0000259" key="6">
    <source>
        <dbReference type="SMART" id="SM00729"/>
    </source>
</evidence>
<evidence type="ECO:0000256" key="3">
    <source>
        <dbReference type="ARBA" id="ARBA00022723"/>
    </source>
</evidence>
<dbReference type="Pfam" id="PF04055">
    <property type="entry name" value="Radical_SAM"/>
    <property type="match status" value="1"/>
</dbReference>
<dbReference type="SUPFAM" id="SSF102114">
    <property type="entry name" value="Radical SAM enzymes"/>
    <property type="match status" value="1"/>
</dbReference>
<accession>A0ABT0S224</accession>
<protein>
    <submittedName>
        <fullName evidence="7">DNA modification/repair radical SAM protein</fullName>
    </submittedName>
</protein>
<dbReference type="InterPro" id="IPR010994">
    <property type="entry name" value="RuvA_2-like"/>
</dbReference>
<keyword evidence="3" id="KW-0479">Metal-binding</keyword>
<comment type="caution">
    <text evidence="7">The sequence shown here is derived from an EMBL/GenBank/DDBJ whole genome shotgun (WGS) entry which is preliminary data.</text>
</comment>
<evidence type="ECO:0000256" key="5">
    <source>
        <dbReference type="ARBA" id="ARBA00023014"/>
    </source>
</evidence>
<dbReference type="SFLD" id="SFLDS00029">
    <property type="entry name" value="Radical_SAM"/>
    <property type="match status" value="1"/>
</dbReference>
<dbReference type="InterPro" id="IPR058240">
    <property type="entry name" value="rSAM_sf"/>
</dbReference>
<evidence type="ECO:0000256" key="1">
    <source>
        <dbReference type="ARBA" id="ARBA00001966"/>
    </source>
</evidence>
<gene>
    <name evidence="7" type="ORF">LZ538_07510</name>
</gene>
<dbReference type="CDD" id="cd01335">
    <property type="entry name" value="Radical_SAM"/>
    <property type="match status" value="1"/>
</dbReference>
<dbReference type="SMART" id="SM00729">
    <property type="entry name" value="Elp3"/>
    <property type="match status" value="1"/>
</dbReference>
<evidence type="ECO:0000313" key="7">
    <source>
        <dbReference type="EMBL" id="MCL6729902.1"/>
    </source>
</evidence>
<evidence type="ECO:0000313" key="8">
    <source>
        <dbReference type="Proteomes" id="UP001165342"/>
    </source>
</evidence>
<dbReference type="InterPro" id="IPR013785">
    <property type="entry name" value="Aldolase_TIM"/>
</dbReference>
<dbReference type="PANTHER" id="PTHR21180:SF9">
    <property type="entry name" value="TYPE II SECRETION SYSTEM PROTEIN K"/>
    <property type="match status" value="1"/>
</dbReference>
<dbReference type="NCBIfam" id="TIGR03916">
    <property type="entry name" value="rSAM_link_UDG"/>
    <property type="match status" value="1"/>
</dbReference>
<evidence type="ECO:0000256" key="2">
    <source>
        <dbReference type="ARBA" id="ARBA00022691"/>
    </source>
</evidence>
<name>A0ABT0S224_9SPHN</name>
<comment type="cofactor">
    <cofactor evidence="1">
        <name>[4Fe-4S] cluster</name>
        <dbReference type="ChEBI" id="CHEBI:49883"/>
    </cofactor>
</comment>